<dbReference type="GO" id="GO:0017148">
    <property type="term" value="P:negative regulation of translation"/>
    <property type="evidence" value="ECO:0007669"/>
    <property type="project" value="InterPro"/>
</dbReference>
<evidence type="ECO:0000256" key="1">
    <source>
        <dbReference type="SAM" id="MobiDB-lite"/>
    </source>
</evidence>
<dbReference type="Gene3D" id="1.25.40.800">
    <property type="match status" value="1"/>
</dbReference>
<reference evidence="3" key="1">
    <citation type="submission" date="2021-01" db="EMBL/GenBank/DDBJ databases">
        <authorList>
            <person name="Corre E."/>
            <person name="Pelletier E."/>
            <person name="Niang G."/>
            <person name="Scheremetjew M."/>
            <person name="Finn R."/>
            <person name="Kale V."/>
            <person name="Holt S."/>
            <person name="Cochrane G."/>
            <person name="Meng A."/>
            <person name="Brown T."/>
            <person name="Cohen L."/>
        </authorList>
    </citation>
    <scope>NUCLEOTIDE SEQUENCE</scope>
    <source>
        <strain evidence="3">CCMP219</strain>
    </source>
</reference>
<dbReference type="GO" id="GO:0030015">
    <property type="term" value="C:CCR4-NOT core complex"/>
    <property type="evidence" value="ECO:0007669"/>
    <property type="project" value="InterPro"/>
</dbReference>
<dbReference type="AlphaFoldDB" id="A0A7R9VR39"/>
<dbReference type="GO" id="GO:0000932">
    <property type="term" value="C:P-body"/>
    <property type="evidence" value="ECO:0007669"/>
    <property type="project" value="TreeGrafter"/>
</dbReference>
<dbReference type="Pfam" id="PF04054">
    <property type="entry name" value="Not1"/>
    <property type="match status" value="1"/>
</dbReference>
<dbReference type="InterPro" id="IPR040398">
    <property type="entry name" value="Not1"/>
</dbReference>
<protein>
    <recommendedName>
        <fullName evidence="2">CCR4-Not complex component Not1 C-terminal domain-containing protein</fullName>
    </recommendedName>
</protein>
<accession>A0A7R9VR39</accession>
<dbReference type="Gene3D" id="1.25.40.790">
    <property type="match status" value="1"/>
</dbReference>
<evidence type="ECO:0000259" key="2">
    <source>
        <dbReference type="Pfam" id="PF04054"/>
    </source>
</evidence>
<feature type="region of interest" description="Disordered" evidence="1">
    <location>
        <begin position="254"/>
        <end position="275"/>
    </location>
</feature>
<dbReference type="PANTHER" id="PTHR13162">
    <property type="entry name" value="CCR4-NOT TRANSCRIPTION COMPLEX"/>
    <property type="match status" value="1"/>
</dbReference>
<sequence>MSHVALDPLVRLISAAVVHGGGEPLLSRFLGVLVGVVKREADELGTAFNARPFLRLLAGLLSELARVELPKPVDSRCLHAVGVALHRLQPVSVPAFAFAWLELISHRSFVPRVLSAYGQGWVLYRTLLLSLFQFLEPYLRLADLPDSVRALYRGTLRLLLMLLHDFPEFLCEQHHCLCDAIPTSCVQMRNLVLSAFPRHMRLPDPFTPNLKVDMLPEIAVAPRLSPHPDAQVPEPLRAAIDAYLHTRSPASLPSDLAKQLAGPAPEGSPPGTSPSGYNAPAINALALYIGSAASASAAAATAAAANAC</sequence>
<dbReference type="GO" id="GO:0060090">
    <property type="term" value="F:molecular adaptor activity"/>
    <property type="evidence" value="ECO:0007669"/>
    <property type="project" value="TreeGrafter"/>
</dbReference>
<dbReference type="EMBL" id="HBEC01036621">
    <property type="protein sequence ID" value="CAD8303305.1"/>
    <property type="molecule type" value="Transcribed_RNA"/>
</dbReference>
<feature type="domain" description="CCR4-Not complex component Not1 C-terminal" evidence="2">
    <location>
        <begin position="69"/>
        <end position="302"/>
    </location>
</feature>
<dbReference type="PANTHER" id="PTHR13162:SF8">
    <property type="entry name" value="CCR4-NOT TRANSCRIPTION COMPLEX SUBUNIT 1"/>
    <property type="match status" value="1"/>
</dbReference>
<dbReference type="GO" id="GO:0000288">
    <property type="term" value="P:nuclear-transcribed mRNA catabolic process, deadenylation-dependent decay"/>
    <property type="evidence" value="ECO:0007669"/>
    <property type="project" value="TreeGrafter"/>
</dbReference>
<name>A0A7R9VR39_9CHLO</name>
<dbReference type="InterPro" id="IPR007196">
    <property type="entry name" value="CCR4-Not_Not1_C"/>
</dbReference>
<evidence type="ECO:0000313" key="3">
    <source>
        <dbReference type="EMBL" id="CAD8303305.1"/>
    </source>
</evidence>
<proteinExistence type="predicted"/>
<organism evidence="3">
    <name type="scientific">Chlamydomonas euryale</name>
    <dbReference type="NCBI Taxonomy" id="1486919"/>
    <lineage>
        <taxon>Eukaryota</taxon>
        <taxon>Viridiplantae</taxon>
        <taxon>Chlorophyta</taxon>
        <taxon>core chlorophytes</taxon>
        <taxon>Chlorophyceae</taxon>
        <taxon>CS clade</taxon>
        <taxon>Chlamydomonadales</taxon>
        <taxon>Chlamydomonadaceae</taxon>
        <taxon>Chlamydomonas</taxon>
    </lineage>
</organism>
<gene>
    <name evidence="3" type="ORF">CEUR00632_LOCUS17010</name>
</gene>